<reference evidence="2" key="1">
    <citation type="submission" date="2016-09" db="EMBL/GenBank/DDBJ databases">
        <authorList>
            <person name="Guldener U."/>
        </authorList>
    </citation>
    <scope>NUCLEOTIDE SEQUENCE [LARGE SCALE GENOMIC DNA]</scope>
    <source>
        <strain evidence="2">V64-1</strain>
    </source>
</reference>
<dbReference type="AlphaFoldDB" id="A0A2H3TUY9"/>
<evidence type="ECO:0000313" key="1">
    <source>
        <dbReference type="EMBL" id="SCO92417.1"/>
    </source>
</evidence>
<dbReference type="EMBL" id="FMJY01000011">
    <property type="protein sequence ID" value="SCO92417.1"/>
    <property type="molecule type" value="Genomic_DNA"/>
</dbReference>
<dbReference type="Proteomes" id="UP000219369">
    <property type="component" value="Unassembled WGS sequence"/>
</dbReference>
<protein>
    <submittedName>
        <fullName evidence="1">Uncharacterized protein</fullName>
    </submittedName>
</protein>
<gene>
    <name evidence="1" type="ORF">FRV6_16545</name>
</gene>
<name>A0A2H3TUY9_FUSOX</name>
<sequence length="108" mass="11811">MAEKTYVFGHIDDKWGRSVAKEVRPISTVILDDRIKERASCFGLSNYAVTLSVGDGCLKTLFAELPGLRNILLEDVDVVKVARGHALSVYSSRQSSAKSSNSSWPPPT</sequence>
<accession>A0A2H3TUY9</accession>
<dbReference type="OrthoDB" id="10251412at2759"/>
<evidence type="ECO:0000313" key="2">
    <source>
        <dbReference type="Proteomes" id="UP000219369"/>
    </source>
</evidence>
<proteinExistence type="predicted"/>
<organism evidence="1 2">
    <name type="scientific">Fusarium oxysporum</name>
    <name type="common">Fusarium vascular wilt</name>
    <dbReference type="NCBI Taxonomy" id="5507"/>
    <lineage>
        <taxon>Eukaryota</taxon>
        <taxon>Fungi</taxon>
        <taxon>Dikarya</taxon>
        <taxon>Ascomycota</taxon>
        <taxon>Pezizomycotina</taxon>
        <taxon>Sordariomycetes</taxon>
        <taxon>Hypocreomycetidae</taxon>
        <taxon>Hypocreales</taxon>
        <taxon>Nectriaceae</taxon>
        <taxon>Fusarium</taxon>
        <taxon>Fusarium oxysporum species complex</taxon>
    </lineage>
</organism>